<keyword evidence="7" id="KW-0808">Transferase</keyword>
<keyword evidence="5" id="KW-0175">Coiled coil</keyword>
<evidence type="ECO:0000256" key="4">
    <source>
        <dbReference type="PROSITE-ProRule" id="PRU00176"/>
    </source>
</evidence>
<keyword evidence="7" id="KW-0548">Nucleotidyltransferase</keyword>
<dbReference type="Pfam" id="PF00076">
    <property type="entry name" value="RRM_1"/>
    <property type="match status" value="1"/>
</dbReference>
<dbReference type="Gene3D" id="3.30.70.330">
    <property type="match status" value="1"/>
</dbReference>
<keyword evidence="4" id="KW-0694">RNA-binding</keyword>
<name>A0ABQ4ZRF1_9ASTR</name>
<evidence type="ECO:0000256" key="5">
    <source>
        <dbReference type="SAM" id="Coils"/>
    </source>
</evidence>
<dbReference type="InterPro" id="IPR000504">
    <property type="entry name" value="RRM_dom"/>
</dbReference>
<keyword evidence="1" id="KW-0507">mRNA processing</keyword>
<dbReference type="SMART" id="SM00360">
    <property type="entry name" value="RRM"/>
    <property type="match status" value="1"/>
</dbReference>
<dbReference type="PANTHER" id="PTHR23147">
    <property type="entry name" value="SERINE/ARGININE RICH SPLICING FACTOR"/>
    <property type="match status" value="1"/>
</dbReference>
<organism evidence="7 8">
    <name type="scientific">Tanacetum coccineum</name>
    <dbReference type="NCBI Taxonomy" id="301880"/>
    <lineage>
        <taxon>Eukaryota</taxon>
        <taxon>Viridiplantae</taxon>
        <taxon>Streptophyta</taxon>
        <taxon>Embryophyta</taxon>
        <taxon>Tracheophyta</taxon>
        <taxon>Spermatophyta</taxon>
        <taxon>Magnoliopsida</taxon>
        <taxon>eudicotyledons</taxon>
        <taxon>Gunneridae</taxon>
        <taxon>Pentapetalae</taxon>
        <taxon>asterids</taxon>
        <taxon>campanulids</taxon>
        <taxon>Asterales</taxon>
        <taxon>Asteraceae</taxon>
        <taxon>Asteroideae</taxon>
        <taxon>Anthemideae</taxon>
        <taxon>Anthemidinae</taxon>
        <taxon>Tanacetum</taxon>
    </lineage>
</organism>
<dbReference type="CDD" id="cd00590">
    <property type="entry name" value="RRM_SF"/>
    <property type="match status" value="1"/>
</dbReference>
<protein>
    <submittedName>
        <fullName evidence="7">RNA-directed DNA polymerase, eukaryota, nucleotide-binding alpha-beta plait domain protein</fullName>
    </submittedName>
</protein>
<reference evidence="7" key="2">
    <citation type="submission" date="2022-01" db="EMBL/GenBank/DDBJ databases">
        <authorList>
            <person name="Yamashiro T."/>
            <person name="Shiraishi A."/>
            <person name="Satake H."/>
            <person name="Nakayama K."/>
        </authorList>
    </citation>
    <scope>NUCLEOTIDE SEQUENCE</scope>
</reference>
<dbReference type="InterPro" id="IPR035979">
    <property type="entry name" value="RBD_domain_sf"/>
</dbReference>
<feature type="domain" description="RRM" evidence="6">
    <location>
        <begin position="281"/>
        <end position="358"/>
    </location>
</feature>
<sequence>MAAEVPQTLEYGGGQLNDAPMLELVKGNLKENGKVKAKLALISSSTSAPKSLLVKNKALVVEAYEWDEEDVSSNNNEMVEVKVLMSLADDESVVVGKESARNEQRNNLLLKHRDLIQELNTCKEQLLVLKQAKLDFLIMHHANTEILKENQNLRKKLKELTTITETWLNISNKFNQCISEQLPNQKKRILRVDQLTEDPSSSGQKDLVFVKSSADDTKVSILGVERPCATEYDSADESLVYNTHLPPLEKLAGAGPVSGPKTVKSILKARSNVDHTRLISKSIFVTNFPDNTTSKDLWEVCKGYGTVVDVFISDRKSKAGKRFAFVRFIKVENVDRLVGNLCTLWIGRMHLHANIARFDRPPIHSSRPNISTRHAANGASSFASVLKGNPNNFNHIASSPAMVLDDECVVERDLDNFVMGKVKDFSSINNLRVLLSN</sequence>
<dbReference type="PROSITE" id="PS50102">
    <property type="entry name" value="RRM"/>
    <property type="match status" value="1"/>
</dbReference>
<proteinExistence type="predicted"/>
<keyword evidence="3" id="KW-0508">mRNA splicing</keyword>
<keyword evidence="8" id="KW-1185">Reference proteome</keyword>
<gene>
    <name evidence="7" type="ORF">Tco_0774049</name>
</gene>
<accession>A0ABQ4ZRF1</accession>
<evidence type="ECO:0000256" key="2">
    <source>
        <dbReference type="ARBA" id="ARBA00022728"/>
    </source>
</evidence>
<keyword evidence="7" id="KW-0695">RNA-directed DNA polymerase</keyword>
<feature type="coiled-coil region" evidence="5">
    <location>
        <begin position="105"/>
        <end position="163"/>
    </location>
</feature>
<evidence type="ECO:0000256" key="1">
    <source>
        <dbReference type="ARBA" id="ARBA00022664"/>
    </source>
</evidence>
<evidence type="ECO:0000313" key="7">
    <source>
        <dbReference type="EMBL" id="GJS91413.1"/>
    </source>
</evidence>
<keyword evidence="2" id="KW-0747">Spliceosome</keyword>
<dbReference type="EMBL" id="BQNB010011503">
    <property type="protein sequence ID" value="GJS91413.1"/>
    <property type="molecule type" value="Genomic_DNA"/>
</dbReference>
<dbReference type="InterPro" id="IPR012677">
    <property type="entry name" value="Nucleotide-bd_a/b_plait_sf"/>
</dbReference>
<dbReference type="GO" id="GO:0003964">
    <property type="term" value="F:RNA-directed DNA polymerase activity"/>
    <property type="evidence" value="ECO:0007669"/>
    <property type="project" value="UniProtKB-KW"/>
</dbReference>
<dbReference type="InterPro" id="IPR050907">
    <property type="entry name" value="SRSF"/>
</dbReference>
<dbReference type="Proteomes" id="UP001151760">
    <property type="component" value="Unassembled WGS sequence"/>
</dbReference>
<comment type="caution">
    <text evidence="7">The sequence shown here is derived from an EMBL/GenBank/DDBJ whole genome shotgun (WGS) entry which is preliminary data.</text>
</comment>
<evidence type="ECO:0000256" key="3">
    <source>
        <dbReference type="ARBA" id="ARBA00023187"/>
    </source>
</evidence>
<reference evidence="7" key="1">
    <citation type="journal article" date="2022" name="Int. J. Mol. Sci.">
        <title>Draft Genome of Tanacetum Coccineum: Genomic Comparison of Closely Related Tanacetum-Family Plants.</title>
        <authorList>
            <person name="Yamashiro T."/>
            <person name="Shiraishi A."/>
            <person name="Nakayama K."/>
            <person name="Satake H."/>
        </authorList>
    </citation>
    <scope>NUCLEOTIDE SEQUENCE</scope>
</reference>
<evidence type="ECO:0000259" key="6">
    <source>
        <dbReference type="PROSITE" id="PS50102"/>
    </source>
</evidence>
<evidence type="ECO:0000313" key="8">
    <source>
        <dbReference type="Proteomes" id="UP001151760"/>
    </source>
</evidence>
<dbReference type="SUPFAM" id="SSF54928">
    <property type="entry name" value="RNA-binding domain, RBD"/>
    <property type="match status" value="1"/>
</dbReference>